<dbReference type="EMBL" id="JAJSOJ010000066">
    <property type="protein sequence ID" value="MCE0745296.1"/>
    <property type="molecule type" value="Genomic_DNA"/>
</dbReference>
<dbReference type="SUPFAM" id="SSF47413">
    <property type="entry name" value="lambda repressor-like DNA-binding domains"/>
    <property type="match status" value="1"/>
</dbReference>
<dbReference type="InterPro" id="IPR010982">
    <property type="entry name" value="Lambda_DNA-bd_dom_sf"/>
</dbReference>
<dbReference type="Gene3D" id="1.10.260.40">
    <property type="entry name" value="lambda repressor-like DNA-binding domains"/>
    <property type="match status" value="1"/>
</dbReference>
<organism evidence="2 3">
    <name type="scientific">Acetobacter sicerae</name>
    <dbReference type="NCBI Taxonomy" id="85325"/>
    <lineage>
        <taxon>Bacteria</taxon>
        <taxon>Pseudomonadati</taxon>
        <taxon>Pseudomonadota</taxon>
        <taxon>Alphaproteobacteria</taxon>
        <taxon>Acetobacterales</taxon>
        <taxon>Acetobacteraceae</taxon>
        <taxon>Acetobacter</taxon>
    </lineage>
</organism>
<name>A0ABS8W2B7_9PROT</name>
<dbReference type="SMART" id="SM00530">
    <property type="entry name" value="HTH_XRE"/>
    <property type="match status" value="1"/>
</dbReference>
<evidence type="ECO:0000259" key="1">
    <source>
        <dbReference type="PROSITE" id="PS50943"/>
    </source>
</evidence>
<dbReference type="InterPro" id="IPR001387">
    <property type="entry name" value="Cro/C1-type_HTH"/>
</dbReference>
<feature type="domain" description="HTH cro/C1-type" evidence="1">
    <location>
        <begin position="46"/>
        <end position="100"/>
    </location>
</feature>
<protein>
    <submittedName>
        <fullName evidence="2">Helix-turn-helix transcriptional regulator</fullName>
    </submittedName>
</protein>
<sequence length="106" mass="12302">MKAMFLYIHIKKHEIYLLLYALPRDIKRIGKNGMQNQLTIIIGTNMKKRRQDRTLTLEQLSAISGIDKERLKLFEDCKARPDAEELLDICKALEISISDLLDVKSN</sequence>
<dbReference type="Proteomes" id="UP001521074">
    <property type="component" value="Unassembled WGS sequence"/>
</dbReference>
<keyword evidence="3" id="KW-1185">Reference proteome</keyword>
<evidence type="ECO:0000313" key="2">
    <source>
        <dbReference type="EMBL" id="MCE0745296.1"/>
    </source>
</evidence>
<comment type="caution">
    <text evidence="2">The sequence shown here is derived from an EMBL/GenBank/DDBJ whole genome shotgun (WGS) entry which is preliminary data.</text>
</comment>
<dbReference type="PROSITE" id="PS50943">
    <property type="entry name" value="HTH_CROC1"/>
    <property type="match status" value="1"/>
</dbReference>
<dbReference type="RefSeq" id="WP_232878967.1">
    <property type="nucleotide sequence ID" value="NZ_JAJSOJ010000066.1"/>
</dbReference>
<reference evidence="2 3" key="1">
    <citation type="submission" date="2021-12" db="EMBL/GenBank/DDBJ databases">
        <title>Genome sequence of Acetobacter sicerae DmPark20a_162.</title>
        <authorList>
            <person name="Chaston J.M."/>
        </authorList>
    </citation>
    <scope>NUCLEOTIDE SEQUENCE [LARGE SCALE GENOMIC DNA]</scope>
    <source>
        <strain evidence="2 3">DmPark20a_162</strain>
    </source>
</reference>
<proteinExistence type="predicted"/>
<gene>
    <name evidence="2" type="ORF">LWC05_15580</name>
</gene>
<evidence type="ECO:0000313" key="3">
    <source>
        <dbReference type="Proteomes" id="UP001521074"/>
    </source>
</evidence>
<dbReference type="Pfam" id="PF13443">
    <property type="entry name" value="HTH_26"/>
    <property type="match status" value="1"/>
</dbReference>
<accession>A0ABS8W2B7</accession>